<name>A0ABT9P5B6_9ACTN</name>
<reference evidence="1 2" key="1">
    <citation type="submission" date="2023-07" db="EMBL/GenBank/DDBJ databases">
        <title>Sequencing the genomes of 1000 actinobacteria strains.</title>
        <authorList>
            <person name="Klenk H.-P."/>
        </authorList>
    </citation>
    <scope>NUCLEOTIDE SEQUENCE [LARGE SCALE GENOMIC DNA]</scope>
    <source>
        <strain evidence="1 2">DSM 44388</strain>
    </source>
</reference>
<proteinExistence type="predicted"/>
<dbReference type="EMBL" id="JAUSQZ010000001">
    <property type="protein sequence ID" value="MDP9827888.1"/>
    <property type="molecule type" value="Genomic_DNA"/>
</dbReference>
<gene>
    <name evidence="1" type="ORF">J2S57_003637</name>
</gene>
<dbReference type="Gene3D" id="1.20.120.450">
    <property type="entry name" value="dinb family like domain"/>
    <property type="match status" value="1"/>
</dbReference>
<dbReference type="Proteomes" id="UP001235712">
    <property type="component" value="Unassembled WGS sequence"/>
</dbReference>
<comment type="caution">
    <text evidence="1">The sequence shown here is derived from an EMBL/GenBank/DDBJ whole genome shotgun (WGS) entry which is preliminary data.</text>
</comment>
<sequence length="152" mass="17136">MKDLLVDSLRGQREHVLGILEGLPDEALLRPVLPSGWNCLALVSHLTHDVERFWFQGVVAGRVEAQETDGWNQELGDSARIIGYYRTSIAEADRIIEATALDRPPVWWPPYFPTGHRDLGQTLLHVITETACHAGHLDAARELLDGRRWLVL</sequence>
<dbReference type="Pfam" id="PF04978">
    <property type="entry name" value="MST"/>
    <property type="match status" value="1"/>
</dbReference>
<dbReference type="InterPro" id="IPR007061">
    <property type="entry name" value="MST-like"/>
</dbReference>
<accession>A0ABT9P5B6</accession>
<dbReference type="InterPro" id="IPR034660">
    <property type="entry name" value="DinB/YfiT-like"/>
</dbReference>
<evidence type="ECO:0000313" key="1">
    <source>
        <dbReference type="EMBL" id="MDP9827888.1"/>
    </source>
</evidence>
<keyword evidence="2" id="KW-1185">Reference proteome</keyword>
<protein>
    <submittedName>
        <fullName evidence="1">Damage-inducible protein DinB</fullName>
    </submittedName>
</protein>
<evidence type="ECO:0000313" key="2">
    <source>
        <dbReference type="Proteomes" id="UP001235712"/>
    </source>
</evidence>
<organism evidence="1 2">
    <name type="scientific">Kineosporia succinea</name>
    <dbReference type="NCBI Taxonomy" id="84632"/>
    <lineage>
        <taxon>Bacteria</taxon>
        <taxon>Bacillati</taxon>
        <taxon>Actinomycetota</taxon>
        <taxon>Actinomycetes</taxon>
        <taxon>Kineosporiales</taxon>
        <taxon>Kineosporiaceae</taxon>
        <taxon>Kineosporia</taxon>
    </lineage>
</organism>
<dbReference type="SUPFAM" id="SSF109854">
    <property type="entry name" value="DinB/YfiT-like putative metalloenzymes"/>
    <property type="match status" value="1"/>
</dbReference>
<dbReference type="RefSeq" id="WP_307244508.1">
    <property type="nucleotide sequence ID" value="NZ_JAUSQZ010000001.1"/>
</dbReference>